<evidence type="ECO:0000256" key="12">
    <source>
        <dbReference type="PIRSR" id="PIRSR601344-1"/>
    </source>
</evidence>
<evidence type="ECO:0000256" key="1">
    <source>
        <dbReference type="ARBA" id="ARBA00004454"/>
    </source>
</evidence>
<evidence type="ECO:0000256" key="5">
    <source>
        <dbReference type="ARBA" id="ARBA00022640"/>
    </source>
</evidence>
<evidence type="ECO:0000256" key="6">
    <source>
        <dbReference type="ARBA" id="ARBA00022692"/>
    </source>
</evidence>
<dbReference type="GO" id="GO:0009535">
    <property type="term" value="C:chloroplast thylakoid membrane"/>
    <property type="evidence" value="ECO:0007669"/>
    <property type="project" value="UniProtKB-SubCell"/>
</dbReference>
<comment type="similarity">
    <text evidence="13">Belongs to the light-harvesting chlorophyll a/b-binding (LHC) protein family.</text>
</comment>
<comment type="function">
    <text evidence="13">The light-harvesting complex (LHC) functions as a light receptor, it captures and delivers excitation energy to photosystems with which it is closely associated.</text>
</comment>
<evidence type="ECO:0000313" key="15">
    <source>
        <dbReference type="Proteomes" id="UP000245207"/>
    </source>
</evidence>
<dbReference type="GO" id="GO:0009523">
    <property type="term" value="C:photosystem II"/>
    <property type="evidence" value="ECO:0007669"/>
    <property type="project" value="UniProtKB-KW"/>
</dbReference>
<keyword evidence="9 13" id="KW-0793">Thylakoid</keyword>
<comment type="caution">
    <text evidence="14">The sequence shown here is derived from an EMBL/GenBank/DDBJ whole genome shotgun (WGS) entry which is preliminary data.</text>
</comment>
<protein>
    <recommendedName>
        <fullName evidence="13">Chlorophyll a-b binding protein, chloroplastic</fullName>
    </recommendedName>
</protein>
<feature type="binding site" description="axial binding residue" evidence="12">
    <location>
        <position position="142"/>
    </location>
    <ligand>
        <name>chlorophyll b</name>
        <dbReference type="ChEBI" id="CHEBI:61721"/>
        <label>1</label>
    </ligand>
    <ligandPart>
        <name>Mg</name>
        <dbReference type="ChEBI" id="CHEBI:25107"/>
    </ligandPart>
</feature>
<evidence type="ECO:0000256" key="9">
    <source>
        <dbReference type="ARBA" id="ARBA00023078"/>
    </source>
</evidence>
<dbReference type="AlphaFoldDB" id="A0A2U1KKI8"/>
<dbReference type="GO" id="GO:0009522">
    <property type="term" value="C:photosystem I"/>
    <property type="evidence" value="ECO:0007669"/>
    <property type="project" value="UniProtKB-KW"/>
</dbReference>
<dbReference type="Pfam" id="PF00504">
    <property type="entry name" value="Chloroa_b-bind"/>
    <property type="match status" value="1"/>
</dbReference>
<feature type="binding site" evidence="12">
    <location>
        <position position="137"/>
    </location>
    <ligand>
        <name>chlorophyll a</name>
        <dbReference type="ChEBI" id="CHEBI:58416"/>
        <label>1</label>
    </ligand>
</feature>
<name>A0A2U1KKI8_ARTAN</name>
<evidence type="ECO:0000256" key="2">
    <source>
        <dbReference type="ARBA" id="ARBA00022494"/>
    </source>
</evidence>
<dbReference type="PANTHER" id="PTHR21649">
    <property type="entry name" value="CHLOROPHYLL A/B BINDING PROTEIN"/>
    <property type="match status" value="1"/>
</dbReference>
<evidence type="ECO:0000256" key="7">
    <source>
        <dbReference type="ARBA" id="ARBA00022989"/>
    </source>
</evidence>
<keyword evidence="4 13" id="KW-0602">Photosynthesis</keyword>
<dbReference type="STRING" id="35608.A0A2U1KKI8"/>
<evidence type="ECO:0000256" key="11">
    <source>
        <dbReference type="ARBA" id="ARBA00023276"/>
    </source>
</evidence>
<dbReference type="GO" id="GO:0009765">
    <property type="term" value="P:photosynthesis, light harvesting"/>
    <property type="evidence" value="ECO:0007669"/>
    <property type="project" value="InterPro"/>
</dbReference>
<dbReference type="EMBL" id="PKPP01016995">
    <property type="protein sequence ID" value="PWA37287.1"/>
    <property type="molecule type" value="Genomic_DNA"/>
</dbReference>
<keyword evidence="2 12" id="KW-0148">Chlorophyll</keyword>
<organism evidence="14 15">
    <name type="scientific">Artemisia annua</name>
    <name type="common">Sweet wormwood</name>
    <dbReference type="NCBI Taxonomy" id="35608"/>
    <lineage>
        <taxon>Eukaryota</taxon>
        <taxon>Viridiplantae</taxon>
        <taxon>Streptophyta</taxon>
        <taxon>Embryophyta</taxon>
        <taxon>Tracheophyta</taxon>
        <taxon>Spermatophyta</taxon>
        <taxon>Magnoliopsida</taxon>
        <taxon>eudicotyledons</taxon>
        <taxon>Gunneridae</taxon>
        <taxon>Pentapetalae</taxon>
        <taxon>asterids</taxon>
        <taxon>campanulids</taxon>
        <taxon>Asterales</taxon>
        <taxon>Asteraceae</taxon>
        <taxon>Asteroideae</taxon>
        <taxon>Anthemideae</taxon>
        <taxon>Artemisiinae</taxon>
        <taxon>Artemisia</taxon>
    </lineage>
</organism>
<evidence type="ECO:0000256" key="10">
    <source>
        <dbReference type="ARBA" id="ARBA00023136"/>
    </source>
</evidence>
<keyword evidence="7 13" id="KW-1133">Transmembrane helix</keyword>
<evidence type="ECO:0000313" key="14">
    <source>
        <dbReference type="EMBL" id="PWA37287.1"/>
    </source>
</evidence>
<comment type="subcellular location">
    <subcellularLocation>
        <location evidence="1">Plastid</location>
        <location evidence="1">Chloroplast thylakoid membrane</location>
        <topology evidence="1">Multi-pass membrane protein</topology>
    </subcellularLocation>
</comment>
<feature type="transmembrane region" description="Helical" evidence="13">
    <location>
        <begin position="143"/>
        <end position="161"/>
    </location>
</feature>
<dbReference type="InterPro" id="IPR022796">
    <property type="entry name" value="Chloroa_b-bind"/>
</dbReference>
<dbReference type="OrthoDB" id="423598at2759"/>
<keyword evidence="3 13" id="KW-0150">Chloroplast</keyword>
<evidence type="ECO:0000256" key="13">
    <source>
        <dbReference type="RuleBase" id="RU363080"/>
    </source>
</evidence>
<keyword evidence="6 13" id="KW-0812">Transmembrane</keyword>
<proteinExistence type="inferred from homology"/>
<gene>
    <name evidence="14" type="ORF">CTI12_AA594150</name>
</gene>
<keyword evidence="13" id="KW-0603">Photosystem I</keyword>
<keyword evidence="11 13" id="KW-0604">Photosystem II</keyword>
<dbReference type="SUPFAM" id="SSF103511">
    <property type="entry name" value="Chlorophyll a-b binding protein"/>
    <property type="match status" value="1"/>
</dbReference>
<evidence type="ECO:0000256" key="4">
    <source>
        <dbReference type="ARBA" id="ARBA00022531"/>
    </source>
</evidence>
<keyword evidence="10 13" id="KW-0472">Membrane</keyword>
<keyword evidence="8 13" id="KW-0157">Chromophore</keyword>
<feature type="binding site" evidence="12">
    <location>
        <position position="140"/>
    </location>
    <ligand>
        <name>chlorophyll a</name>
        <dbReference type="ChEBI" id="CHEBI:58416"/>
        <label>3</label>
    </ligand>
</feature>
<dbReference type="Proteomes" id="UP000245207">
    <property type="component" value="Unassembled WGS sequence"/>
</dbReference>
<keyword evidence="15" id="KW-1185">Reference proteome</keyword>
<dbReference type="Gene3D" id="1.10.3460.10">
    <property type="entry name" value="Chlorophyll a/b binding protein domain"/>
    <property type="match status" value="1"/>
</dbReference>
<accession>A0A2U1KKI8</accession>
<dbReference type="GO" id="GO:0016168">
    <property type="term" value="F:chlorophyll binding"/>
    <property type="evidence" value="ECO:0007669"/>
    <property type="project" value="UniProtKB-KW"/>
</dbReference>
<dbReference type="InterPro" id="IPR001344">
    <property type="entry name" value="Chloro_AB-bd_pln"/>
</dbReference>
<reference evidence="14 15" key="1">
    <citation type="journal article" date="2018" name="Mol. Plant">
        <title>The genome of Artemisia annua provides insight into the evolution of Asteraceae family and artemisinin biosynthesis.</title>
        <authorList>
            <person name="Shen Q."/>
            <person name="Zhang L."/>
            <person name="Liao Z."/>
            <person name="Wang S."/>
            <person name="Yan T."/>
            <person name="Shi P."/>
            <person name="Liu M."/>
            <person name="Fu X."/>
            <person name="Pan Q."/>
            <person name="Wang Y."/>
            <person name="Lv Z."/>
            <person name="Lu X."/>
            <person name="Zhang F."/>
            <person name="Jiang W."/>
            <person name="Ma Y."/>
            <person name="Chen M."/>
            <person name="Hao X."/>
            <person name="Li L."/>
            <person name="Tang Y."/>
            <person name="Lv G."/>
            <person name="Zhou Y."/>
            <person name="Sun X."/>
            <person name="Brodelius P.E."/>
            <person name="Rose J.K.C."/>
            <person name="Tang K."/>
        </authorList>
    </citation>
    <scope>NUCLEOTIDE SEQUENCE [LARGE SCALE GENOMIC DNA]</scope>
    <source>
        <strain evidence="15">cv. Huhao1</strain>
        <tissue evidence="14">Leaf</tissue>
    </source>
</reference>
<evidence type="ECO:0000256" key="3">
    <source>
        <dbReference type="ARBA" id="ARBA00022528"/>
    </source>
</evidence>
<sequence length="177" mass="19764">MWKSYAIGGAQDATVISQGNRYKAEHDATKEVCQNRRLVTGMHGCWKTTGKYHIITCNSGLGANRTSFGTTTICPPTRWNRCSRDLKTAIHAQDRPKWLPGLDPPPYLDGTLAGDFGFDPLGLGEDPESLKRYVQVELVHCRFAMAGVSVILFTDMSLFIFHKTSRFIVHMLPCLLC</sequence>
<evidence type="ECO:0000256" key="8">
    <source>
        <dbReference type="ARBA" id="ARBA00022991"/>
    </source>
</evidence>
<keyword evidence="5 13" id="KW-0934">Plastid</keyword>